<feature type="domain" description="HTH cro/C1-type" evidence="2">
    <location>
        <begin position="16"/>
        <end position="70"/>
    </location>
</feature>
<dbReference type="Gene3D" id="2.10.109.10">
    <property type="entry name" value="Umud Fragment, subunit A"/>
    <property type="match status" value="1"/>
</dbReference>
<dbReference type="PROSITE" id="PS50943">
    <property type="entry name" value="HTH_CROC1"/>
    <property type="match status" value="1"/>
</dbReference>
<dbReference type="InterPro" id="IPR039418">
    <property type="entry name" value="LexA-like"/>
</dbReference>
<dbReference type="PANTHER" id="PTHR33516">
    <property type="entry name" value="LEXA REPRESSOR"/>
    <property type="match status" value="1"/>
</dbReference>
<dbReference type="SMART" id="SM00530">
    <property type="entry name" value="HTH_XRE"/>
    <property type="match status" value="2"/>
</dbReference>
<feature type="compositionally biased region" description="Acidic residues" evidence="1">
    <location>
        <begin position="75"/>
        <end position="94"/>
    </location>
</feature>
<dbReference type="SUPFAM" id="SSF51306">
    <property type="entry name" value="LexA/Signal peptidase"/>
    <property type="match status" value="1"/>
</dbReference>
<dbReference type="InterPro" id="IPR050077">
    <property type="entry name" value="LexA_repressor"/>
</dbReference>
<evidence type="ECO:0000313" key="3">
    <source>
        <dbReference type="EMBL" id="CAB1129588.1"/>
    </source>
</evidence>
<dbReference type="GO" id="GO:0004252">
    <property type="term" value="F:serine-type endopeptidase activity"/>
    <property type="evidence" value="ECO:0007669"/>
    <property type="project" value="UniProtKB-EC"/>
</dbReference>
<gene>
    <name evidence="3" type="ORF">R50_2091</name>
</gene>
<dbReference type="EC" id="3.4.21.88" evidence="3"/>
<protein>
    <submittedName>
        <fullName evidence="3">SOS-response repressor and protease LexA</fullName>
        <ecNumber evidence="3">3.4.21.88</ecNumber>
    </submittedName>
</protein>
<dbReference type="GO" id="GO:0006508">
    <property type="term" value="P:proteolysis"/>
    <property type="evidence" value="ECO:0007669"/>
    <property type="project" value="UniProtKB-KW"/>
</dbReference>
<evidence type="ECO:0000256" key="1">
    <source>
        <dbReference type="SAM" id="MobiDB-lite"/>
    </source>
</evidence>
<dbReference type="PANTHER" id="PTHR33516:SF2">
    <property type="entry name" value="LEXA REPRESSOR-RELATED"/>
    <property type="match status" value="1"/>
</dbReference>
<keyword evidence="3" id="KW-0378">Hydrolase</keyword>
<dbReference type="CDD" id="cd00093">
    <property type="entry name" value="HTH_XRE"/>
    <property type="match status" value="2"/>
</dbReference>
<reference evidence="3 4" key="1">
    <citation type="submission" date="2020-02" db="EMBL/GenBank/DDBJ databases">
        <authorList>
            <person name="Hogendoorn C."/>
        </authorList>
    </citation>
    <scope>NUCLEOTIDE SEQUENCE [LARGE SCALE GENOMIC DNA]</scope>
    <source>
        <strain evidence="3">R501</strain>
    </source>
</reference>
<organism evidence="3 4">
    <name type="scientific">Candidatus Hydrogenisulfobacillus filiaventi</name>
    <dbReference type="NCBI Taxonomy" id="2707344"/>
    <lineage>
        <taxon>Bacteria</taxon>
        <taxon>Bacillati</taxon>
        <taxon>Bacillota</taxon>
        <taxon>Clostridia</taxon>
        <taxon>Eubacteriales</taxon>
        <taxon>Clostridiales Family XVII. Incertae Sedis</taxon>
        <taxon>Candidatus Hydrogenisulfobacillus</taxon>
    </lineage>
</organism>
<evidence type="ECO:0000313" key="4">
    <source>
        <dbReference type="Proteomes" id="UP000503399"/>
    </source>
</evidence>
<dbReference type="InterPro" id="IPR010982">
    <property type="entry name" value="Lambda_DNA-bd_dom_sf"/>
</dbReference>
<dbReference type="Proteomes" id="UP000503399">
    <property type="component" value="Chromosome"/>
</dbReference>
<dbReference type="Pfam" id="PF01381">
    <property type="entry name" value="HTH_3"/>
    <property type="match status" value="1"/>
</dbReference>
<dbReference type="EMBL" id="LR778114">
    <property type="protein sequence ID" value="CAB1129588.1"/>
    <property type="molecule type" value="Genomic_DNA"/>
</dbReference>
<dbReference type="InterPro" id="IPR001387">
    <property type="entry name" value="Cro/C1-type_HTH"/>
</dbReference>
<dbReference type="CDD" id="cd06529">
    <property type="entry name" value="S24_LexA-like"/>
    <property type="match status" value="1"/>
</dbReference>
<dbReference type="Pfam" id="PF00717">
    <property type="entry name" value="Peptidase_S24"/>
    <property type="match status" value="1"/>
</dbReference>
<dbReference type="AlphaFoldDB" id="A0A6F8ZIG6"/>
<dbReference type="SUPFAM" id="SSF47413">
    <property type="entry name" value="lambda repressor-like DNA-binding domains"/>
    <property type="match status" value="2"/>
</dbReference>
<sequence length="382" mass="42070">MRKVTPQQRKRIGRRIRRLREQRGWSQTAVAGMLGVQQRTISNYECGNRLPAVPLMHRLAEILNVPITDLTSPEPWEDEPPLEGDEATEAEEPTVETAEAKRRRALTTSPWNWLSIATAVRSQRLWRRWTTAKLAERVGVDVAVVEAMESGDPVPLDLLRRVADELGLGLASLLATARKDREPAVVEGGVPVRSVPVLGRVVAGVPMEAQPDKIGMAWVPSALRADFALEVRGDSMIGAHIFPGDWVIVRKVDAWQDVEDGRMVVAATNGGETTLKYLIREPDPAGDRWWLRAANPAYPDRPLDPEQDRVLGVVVQIQSTRPPESPAVAASRAAIAPLPAQDLDPLEGLTPEQRAAVLALIAQLRSANRDHEKKQPGSDEVD</sequence>
<proteinExistence type="predicted"/>
<keyword evidence="4" id="KW-1185">Reference proteome</keyword>
<accession>A0A6F8ZIG6</accession>
<dbReference type="KEGG" id="hfv:R50_2091"/>
<dbReference type="GO" id="GO:0003677">
    <property type="term" value="F:DNA binding"/>
    <property type="evidence" value="ECO:0007669"/>
    <property type="project" value="InterPro"/>
</dbReference>
<evidence type="ECO:0000259" key="2">
    <source>
        <dbReference type="PROSITE" id="PS50943"/>
    </source>
</evidence>
<feature type="region of interest" description="Disordered" evidence="1">
    <location>
        <begin position="70"/>
        <end position="103"/>
    </location>
</feature>
<dbReference type="Gene3D" id="1.10.260.40">
    <property type="entry name" value="lambda repressor-like DNA-binding domains"/>
    <property type="match status" value="2"/>
</dbReference>
<name>A0A6F8ZIG6_9FIRM</name>
<dbReference type="InterPro" id="IPR015927">
    <property type="entry name" value="Peptidase_S24_S26A/B/C"/>
</dbReference>
<dbReference type="InterPro" id="IPR036286">
    <property type="entry name" value="LexA/Signal_pep-like_sf"/>
</dbReference>
<keyword evidence="3" id="KW-0645">Protease</keyword>